<dbReference type="AlphaFoldDB" id="A0A9N9DMU0"/>
<organism evidence="1 2">
    <name type="scientific">Paraglomus occultum</name>
    <dbReference type="NCBI Taxonomy" id="144539"/>
    <lineage>
        <taxon>Eukaryota</taxon>
        <taxon>Fungi</taxon>
        <taxon>Fungi incertae sedis</taxon>
        <taxon>Mucoromycota</taxon>
        <taxon>Glomeromycotina</taxon>
        <taxon>Glomeromycetes</taxon>
        <taxon>Paraglomerales</taxon>
        <taxon>Paraglomeraceae</taxon>
        <taxon>Paraglomus</taxon>
    </lineage>
</organism>
<keyword evidence="2" id="KW-1185">Reference proteome</keyword>
<sequence length="291" mass="33967">EGLTPKPYCYEIPEPGERFEYIVVEGENYYDNNNRKIPWKKGNYMEFPDVAKKLNKKIDISYYLKSVVGLCARFINNSKCFEPQPDSESLKNITDPDELWTAKDGIAQESAERWLKKYIKDLRDAPKKEEAILSHLWEEVNTYAEKTCSSNDVNRTMKARVCLNYSYHIESGARDFTSAYLNALSGIESSIRLNLSDLFTKISNFNEEYRNDLYKLVIQSHKHKSDISILEKYILSNPCRISDSLNCELMKEFRNEWCRGIALVTVRRRALSHLTTQNTEADLDEIIDLYY</sequence>
<dbReference type="EMBL" id="CAJVPJ010003491">
    <property type="protein sequence ID" value="CAG8640673.1"/>
    <property type="molecule type" value="Genomic_DNA"/>
</dbReference>
<reference evidence="1" key="1">
    <citation type="submission" date="2021-06" db="EMBL/GenBank/DDBJ databases">
        <authorList>
            <person name="Kallberg Y."/>
            <person name="Tangrot J."/>
            <person name="Rosling A."/>
        </authorList>
    </citation>
    <scope>NUCLEOTIDE SEQUENCE</scope>
    <source>
        <strain evidence="1">IA702</strain>
    </source>
</reference>
<name>A0A9N9DMU0_9GLOM</name>
<protein>
    <submittedName>
        <fullName evidence="1">1938_t:CDS:1</fullName>
    </submittedName>
</protein>
<dbReference type="OrthoDB" id="2420988at2759"/>
<dbReference type="Proteomes" id="UP000789572">
    <property type="component" value="Unassembled WGS sequence"/>
</dbReference>
<evidence type="ECO:0000313" key="2">
    <source>
        <dbReference type="Proteomes" id="UP000789572"/>
    </source>
</evidence>
<accession>A0A9N9DMU0</accession>
<gene>
    <name evidence="1" type="ORF">POCULU_LOCUS9401</name>
</gene>
<evidence type="ECO:0000313" key="1">
    <source>
        <dbReference type="EMBL" id="CAG8640673.1"/>
    </source>
</evidence>
<comment type="caution">
    <text evidence="1">The sequence shown here is derived from an EMBL/GenBank/DDBJ whole genome shotgun (WGS) entry which is preliminary data.</text>
</comment>
<feature type="non-terminal residue" evidence="1">
    <location>
        <position position="1"/>
    </location>
</feature>
<proteinExistence type="predicted"/>